<dbReference type="Proteomes" id="UP001165136">
    <property type="component" value="Unassembled WGS sequence"/>
</dbReference>
<dbReference type="EMBL" id="BSTI01000003">
    <property type="protein sequence ID" value="GLY64895.1"/>
    <property type="molecule type" value="Genomic_DNA"/>
</dbReference>
<dbReference type="PANTHER" id="PTHR14969">
    <property type="entry name" value="SPHINGOSINE-1-PHOSPHATE PHOSPHOHYDROLASE"/>
    <property type="match status" value="1"/>
</dbReference>
<dbReference type="InterPro" id="IPR000326">
    <property type="entry name" value="PAP2/HPO"/>
</dbReference>
<dbReference type="SMART" id="SM00014">
    <property type="entry name" value="acidPPc"/>
    <property type="match status" value="1"/>
</dbReference>
<dbReference type="RefSeq" id="WP_285486334.1">
    <property type="nucleotide sequence ID" value="NZ_BSTI01000003.1"/>
</dbReference>
<dbReference type="AlphaFoldDB" id="A0A9W6VDL7"/>
<protein>
    <recommendedName>
        <fullName evidence="3">Phosphatidic acid phosphatase type 2/haloperoxidase domain-containing protein</fullName>
    </recommendedName>
</protein>
<keyword evidence="2" id="KW-1133">Transmembrane helix</keyword>
<feature type="transmembrane region" description="Helical" evidence="2">
    <location>
        <begin position="189"/>
        <end position="206"/>
    </location>
</feature>
<feature type="transmembrane region" description="Helical" evidence="2">
    <location>
        <begin position="158"/>
        <end position="177"/>
    </location>
</feature>
<dbReference type="PANTHER" id="PTHR14969:SF13">
    <property type="entry name" value="AT30094P"/>
    <property type="match status" value="1"/>
</dbReference>
<keyword evidence="2" id="KW-0472">Membrane</keyword>
<feature type="region of interest" description="Disordered" evidence="1">
    <location>
        <begin position="220"/>
        <end position="255"/>
    </location>
</feature>
<feature type="compositionally biased region" description="Low complexity" evidence="1">
    <location>
        <begin position="243"/>
        <end position="255"/>
    </location>
</feature>
<evidence type="ECO:0000313" key="4">
    <source>
        <dbReference type="EMBL" id="GLY64895.1"/>
    </source>
</evidence>
<accession>A0A9W6VDL7</accession>
<evidence type="ECO:0000256" key="1">
    <source>
        <dbReference type="SAM" id="MobiDB-lite"/>
    </source>
</evidence>
<organism evidence="4 5">
    <name type="scientific">Amycolatopsis taiwanensis</name>
    <dbReference type="NCBI Taxonomy" id="342230"/>
    <lineage>
        <taxon>Bacteria</taxon>
        <taxon>Bacillati</taxon>
        <taxon>Actinomycetota</taxon>
        <taxon>Actinomycetes</taxon>
        <taxon>Pseudonocardiales</taxon>
        <taxon>Pseudonocardiaceae</taxon>
        <taxon>Amycolatopsis</taxon>
    </lineage>
</organism>
<feature type="transmembrane region" description="Helical" evidence="2">
    <location>
        <begin position="91"/>
        <end position="112"/>
    </location>
</feature>
<keyword evidence="2" id="KW-0812">Transmembrane</keyword>
<sequence>MASANTSSRTGVKTLAGVVALLAVAALGALALTSSVTSVDLRVDQALQSLRSDGATSVFLGLTNSAQEIVGLAALALGVVILLLRRRRWDAARLFVMAGAAWALATVVKYLFDRPRPPAGLWLMAPDSPRSFPSGHTTTATVIVVIAAMVLIGTAWRVAAIALAVVFALAVGFSRVYLGDHYPTDVLGAYLTVTAVVLIVSAFTDLPRVRQLGGRLLRDPELAGGPAPGARQADADTEIIHLPRPNAGAPGRRRA</sequence>
<keyword evidence="5" id="KW-1185">Reference proteome</keyword>
<dbReference type="InterPro" id="IPR036938">
    <property type="entry name" value="PAP2/HPO_sf"/>
</dbReference>
<dbReference type="CDD" id="cd03392">
    <property type="entry name" value="PAP2_like_2"/>
    <property type="match status" value="1"/>
</dbReference>
<evidence type="ECO:0000313" key="5">
    <source>
        <dbReference type="Proteomes" id="UP001165136"/>
    </source>
</evidence>
<dbReference type="SUPFAM" id="SSF48317">
    <property type="entry name" value="Acid phosphatase/Vanadium-dependent haloperoxidase"/>
    <property type="match status" value="1"/>
</dbReference>
<comment type="caution">
    <text evidence="4">The sequence shown here is derived from an EMBL/GenBank/DDBJ whole genome shotgun (WGS) entry which is preliminary data.</text>
</comment>
<gene>
    <name evidence="4" type="ORF">Atai01_15140</name>
</gene>
<proteinExistence type="predicted"/>
<evidence type="ECO:0000256" key="2">
    <source>
        <dbReference type="SAM" id="Phobius"/>
    </source>
</evidence>
<name>A0A9W6VDL7_9PSEU</name>
<feature type="domain" description="Phosphatidic acid phosphatase type 2/haloperoxidase" evidence="3">
    <location>
        <begin position="92"/>
        <end position="201"/>
    </location>
</feature>
<feature type="transmembrane region" description="Helical" evidence="2">
    <location>
        <begin position="132"/>
        <end position="151"/>
    </location>
</feature>
<feature type="transmembrane region" description="Helical" evidence="2">
    <location>
        <begin position="62"/>
        <end position="84"/>
    </location>
</feature>
<dbReference type="Pfam" id="PF01569">
    <property type="entry name" value="PAP2"/>
    <property type="match status" value="1"/>
</dbReference>
<reference evidence="4" key="1">
    <citation type="submission" date="2023-03" db="EMBL/GenBank/DDBJ databases">
        <title>Amycolatopsis taiwanensis NBRC 103393.</title>
        <authorList>
            <person name="Ichikawa N."/>
            <person name="Sato H."/>
            <person name="Tonouchi N."/>
        </authorList>
    </citation>
    <scope>NUCLEOTIDE SEQUENCE</scope>
    <source>
        <strain evidence="4">NBRC 103393</strain>
    </source>
</reference>
<evidence type="ECO:0000259" key="3">
    <source>
        <dbReference type="SMART" id="SM00014"/>
    </source>
</evidence>
<dbReference type="Gene3D" id="1.20.144.10">
    <property type="entry name" value="Phosphatidic acid phosphatase type 2/haloperoxidase"/>
    <property type="match status" value="2"/>
</dbReference>